<evidence type="ECO:0000256" key="4">
    <source>
        <dbReference type="ARBA" id="ARBA00022827"/>
    </source>
</evidence>
<keyword evidence="4" id="KW-0274">FAD</keyword>
<gene>
    <name evidence="6" type="ORF">AOC03_08170</name>
</gene>
<dbReference type="AlphaFoldDB" id="A0A0M4U579"/>
<comment type="similarity">
    <text evidence="2">Belongs to the FAD-dependent oxidoreductase family.</text>
</comment>
<dbReference type="PANTHER" id="PTHR43429">
    <property type="entry name" value="PYRIDINE NUCLEOTIDE-DISULFIDE OXIDOREDUCTASE DOMAIN-CONTAINING"/>
    <property type="match status" value="1"/>
</dbReference>
<dbReference type="KEGG" id="pur:AOC03_08170"/>
<keyword evidence="3" id="KW-0285">Flavoprotein</keyword>
<evidence type="ECO:0000256" key="3">
    <source>
        <dbReference type="ARBA" id="ARBA00022630"/>
    </source>
</evidence>
<evidence type="ECO:0000313" key="7">
    <source>
        <dbReference type="Proteomes" id="UP000059847"/>
    </source>
</evidence>
<evidence type="ECO:0000256" key="2">
    <source>
        <dbReference type="ARBA" id="ARBA00006442"/>
    </source>
</evidence>
<dbReference type="PANTHER" id="PTHR43429:SF3">
    <property type="entry name" value="NITRITE REDUCTASE [NAD(P)H]"/>
    <property type="match status" value="1"/>
</dbReference>
<evidence type="ECO:0000259" key="5">
    <source>
        <dbReference type="Pfam" id="PF07992"/>
    </source>
</evidence>
<name>A0A0M4U579_9GAMM</name>
<proteinExistence type="inferred from homology"/>
<keyword evidence="7" id="KW-1185">Reference proteome</keyword>
<organism evidence="6 7">
    <name type="scientific">Psychrobacter urativorans</name>
    <dbReference type="NCBI Taxonomy" id="45610"/>
    <lineage>
        <taxon>Bacteria</taxon>
        <taxon>Pseudomonadati</taxon>
        <taxon>Pseudomonadota</taxon>
        <taxon>Gammaproteobacteria</taxon>
        <taxon>Moraxellales</taxon>
        <taxon>Moraxellaceae</taxon>
        <taxon>Psychrobacter</taxon>
    </lineage>
</organism>
<dbReference type="GO" id="GO:0016491">
    <property type="term" value="F:oxidoreductase activity"/>
    <property type="evidence" value="ECO:0007669"/>
    <property type="project" value="InterPro"/>
</dbReference>
<protein>
    <submittedName>
        <fullName evidence="6">Pyridine nucleotide-disulfide oxidoreductase</fullName>
    </submittedName>
</protein>
<dbReference type="Pfam" id="PF07992">
    <property type="entry name" value="Pyr_redox_2"/>
    <property type="match status" value="1"/>
</dbReference>
<reference evidence="6 7" key="1">
    <citation type="submission" date="2015-09" db="EMBL/GenBank/DDBJ databases">
        <title>Complete genome of Psychrobacter urativorans R10.10B.</title>
        <authorList>
            <person name="See-Too W.S."/>
            <person name="Chan K.G."/>
        </authorList>
    </citation>
    <scope>NUCLEOTIDE SEQUENCE [LARGE SCALE GENOMIC DNA]</scope>
    <source>
        <strain evidence="6 7">R10.10B</strain>
    </source>
</reference>
<comment type="cofactor">
    <cofactor evidence="1">
        <name>FAD</name>
        <dbReference type="ChEBI" id="CHEBI:57692"/>
    </cofactor>
</comment>
<dbReference type="Proteomes" id="UP000059847">
    <property type="component" value="Chromosome"/>
</dbReference>
<dbReference type="InterPro" id="IPR050260">
    <property type="entry name" value="FAD-bd_OxRdtase"/>
</dbReference>
<feature type="domain" description="FAD/NAD(P)-binding" evidence="5">
    <location>
        <begin position="12"/>
        <end position="309"/>
    </location>
</feature>
<dbReference type="Gene3D" id="3.50.50.60">
    <property type="entry name" value="FAD/NAD(P)-binding domain"/>
    <property type="match status" value="2"/>
</dbReference>
<dbReference type="PRINTS" id="PR00368">
    <property type="entry name" value="FADPNR"/>
</dbReference>
<dbReference type="PRINTS" id="PR00411">
    <property type="entry name" value="PNDRDTASEI"/>
</dbReference>
<sequence length="402" mass="42483">MSAENSNTQSGVVIIGAGLAGWHVIDAIRAKDKDIPITLVTADSGDRYHKPMLTMAISQNKRAADLVRATGADAATAAGVTLLANTHVTDIDATKKQLQLISALRSDPANTHYATIGYEKLVLAMGAHPIFPKSLPQDLVWHVNHIERFSELQEQLATGAQRVAIIGAGMVGTEIAEDLLKAGHEVTLIDLNNAPLSQMLPAQATARIAKAIESQGITFLGGCLVSDVTRNDDGSLQVSYAPLESANYDEAQTTQTITVDHVVASTGLTVDGKLPAAAGIEFDTRTGIVVDAPTLRTTTANIYAIGDCMSINGVACRYVAPLRAQATTIADDILGVEHSGYDHKPPMIRLKNKAISVMVTGVPRAEGNWQIKADSADELIMELLDNDDAVSAVVTIKAPATP</sequence>
<accession>A0A0M4U579</accession>
<dbReference type="OrthoDB" id="9808980at2"/>
<dbReference type="RefSeq" id="WP_062534971.1">
    <property type="nucleotide sequence ID" value="NZ_CP012678.1"/>
</dbReference>
<dbReference type="InterPro" id="IPR036188">
    <property type="entry name" value="FAD/NAD-bd_sf"/>
</dbReference>
<dbReference type="InterPro" id="IPR023753">
    <property type="entry name" value="FAD/NAD-binding_dom"/>
</dbReference>
<dbReference type="SUPFAM" id="SSF51905">
    <property type="entry name" value="FAD/NAD(P)-binding domain"/>
    <property type="match status" value="1"/>
</dbReference>
<evidence type="ECO:0000256" key="1">
    <source>
        <dbReference type="ARBA" id="ARBA00001974"/>
    </source>
</evidence>
<dbReference type="STRING" id="45610.AOC03_08170"/>
<evidence type="ECO:0000313" key="6">
    <source>
        <dbReference type="EMBL" id="ALF60019.1"/>
    </source>
</evidence>
<dbReference type="EMBL" id="CP012678">
    <property type="protein sequence ID" value="ALF60019.1"/>
    <property type="molecule type" value="Genomic_DNA"/>
</dbReference>